<keyword evidence="2" id="KW-0472">Membrane</keyword>
<dbReference type="RefSeq" id="XP_033529123.1">
    <property type="nucleotide sequence ID" value="XM_033673445.1"/>
</dbReference>
<dbReference type="InterPro" id="IPR050121">
    <property type="entry name" value="Cytochrome_P450_monoxygenase"/>
</dbReference>
<name>A0A6A6AT27_9PLEO</name>
<organism evidence="3 4">
    <name type="scientific">Dothidotthia symphoricarpi CBS 119687</name>
    <dbReference type="NCBI Taxonomy" id="1392245"/>
    <lineage>
        <taxon>Eukaryota</taxon>
        <taxon>Fungi</taxon>
        <taxon>Dikarya</taxon>
        <taxon>Ascomycota</taxon>
        <taxon>Pezizomycotina</taxon>
        <taxon>Dothideomycetes</taxon>
        <taxon>Pleosporomycetidae</taxon>
        <taxon>Pleosporales</taxon>
        <taxon>Dothidotthiaceae</taxon>
        <taxon>Dothidotthia</taxon>
    </lineage>
</organism>
<sequence length="557" mass="63087">MSYLSAALDSSWQSTAGFSALLGLLLHQTIRHLEIDNRGWELVFTYLGVLASLFVNYVTFSSLGVTSALLRTWLAGSAFLLGLYSSMLVYRAFFHQLRRFPGPFAARLSNAYHMIIIKRTNMRYHRHVQKLHACYGDFVRTGPREISVIRASAINLVYGPMSTCEKATWYDQNSGDADKVGIENIRSKEKHRLRRRAWDKGLGFRALSVYESRVKAKVDLLLARIGTMEPLNITQQSVFYSFDVMGDIAFSEDFKMLHTGEEHPAIASLHEAMSIAGLVTTLPWLMNMLRVVPGATGKFERFAGWCYEQLRLKRESLAAERAANSKQEPRDVMTWLIKAMDEGDRSAPPTESAIQEDVRTLISAGSDTVAITFTNTLYFLVKYPAVYQKLQRLMAAEFPSGYGAWTYEKAKSIPYVDYIIHETLRLRPAVPMGFLRQTPPQGLQVDEVFIPGDTIINVPTYTIHRDERYFEEATEFVPERWETLSPDTAAYLAFQRGPFMCSGRNLAIMQLRMLISCLALRYSIAFAPGEDGVAFADGEKETLTMWIPPLQMVFTPL</sequence>
<dbReference type="PANTHER" id="PTHR24305">
    <property type="entry name" value="CYTOCHROME P450"/>
    <property type="match status" value="1"/>
</dbReference>
<keyword evidence="2" id="KW-0812">Transmembrane</keyword>
<dbReference type="PANTHER" id="PTHR24305:SF78">
    <property type="entry name" value="P450, PUTATIVE (EUROFUNG)-RELATED"/>
    <property type="match status" value="1"/>
</dbReference>
<dbReference type="PRINTS" id="PR00385">
    <property type="entry name" value="P450"/>
</dbReference>
<dbReference type="Pfam" id="PF00067">
    <property type="entry name" value="p450"/>
    <property type="match status" value="1"/>
</dbReference>
<protein>
    <submittedName>
        <fullName evidence="3">Cytochrome P450</fullName>
    </submittedName>
</protein>
<dbReference type="InterPro" id="IPR036396">
    <property type="entry name" value="Cyt_P450_sf"/>
</dbReference>
<evidence type="ECO:0000256" key="1">
    <source>
        <dbReference type="PIRSR" id="PIRSR602401-1"/>
    </source>
</evidence>
<dbReference type="PRINTS" id="PR00463">
    <property type="entry name" value="EP450I"/>
</dbReference>
<dbReference type="InterPro" id="IPR001128">
    <property type="entry name" value="Cyt_P450"/>
</dbReference>
<dbReference type="AlphaFoldDB" id="A0A6A6AT27"/>
<dbReference type="InterPro" id="IPR002401">
    <property type="entry name" value="Cyt_P450_E_grp-I"/>
</dbReference>
<evidence type="ECO:0000313" key="3">
    <source>
        <dbReference type="EMBL" id="KAF2134736.1"/>
    </source>
</evidence>
<gene>
    <name evidence="3" type="ORF">P153DRAFT_8493</name>
</gene>
<keyword evidence="1" id="KW-0408">Iron</keyword>
<dbReference type="OrthoDB" id="6692864at2759"/>
<dbReference type="CDD" id="cd11061">
    <property type="entry name" value="CYP67-like"/>
    <property type="match status" value="1"/>
</dbReference>
<dbReference type="GO" id="GO:0004497">
    <property type="term" value="F:monooxygenase activity"/>
    <property type="evidence" value="ECO:0007669"/>
    <property type="project" value="InterPro"/>
</dbReference>
<keyword evidence="4" id="KW-1185">Reference proteome</keyword>
<dbReference type="GO" id="GO:0005506">
    <property type="term" value="F:iron ion binding"/>
    <property type="evidence" value="ECO:0007669"/>
    <property type="project" value="InterPro"/>
</dbReference>
<keyword evidence="2" id="KW-1133">Transmembrane helix</keyword>
<feature type="transmembrane region" description="Helical" evidence="2">
    <location>
        <begin position="42"/>
        <end position="60"/>
    </location>
</feature>
<accession>A0A6A6AT27</accession>
<dbReference type="GO" id="GO:0016705">
    <property type="term" value="F:oxidoreductase activity, acting on paired donors, with incorporation or reduction of molecular oxygen"/>
    <property type="evidence" value="ECO:0007669"/>
    <property type="project" value="InterPro"/>
</dbReference>
<proteinExistence type="predicted"/>
<keyword evidence="1" id="KW-0349">Heme</keyword>
<feature type="binding site" description="axial binding residue" evidence="1">
    <location>
        <position position="501"/>
    </location>
    <ligand>
        <name>heme</name>
        <dbReference type="ChEBI" id="CHEBI:30413"/>
    </ligand>
    <ligandPart>
        <name>Fe</name>
        <dbReference type="ChEBI" id="CHEBI:18248"/>
    </ligandPart>
</feature>
<dbReference type="GeneID" id="54413877"/>
<reference evidence="3" key="1">
    <citation type="journal article" date="2020" name="Stud. Mycol.">
        <title>101 Dothideomycetes genomes: a test case for predicting lifestyles and emergence of pathogens.</title>
        <authorList>
            <person name="Haridas S."/>
            <person name="Albert R."/>
            <person name="Binder M."/>
            <person name="Bloem J."/>
            <person name="Labutti K."/>
            <person name="Salamov A."/>
            <person name="Andreopoulos B."/>
            <person name="Baker S."/>
            <person name="Barry K."/>
            <person name="Bills G."/>
            <person name="Bluhm B."/>
            <person name="Cannon C."/>
            <person name="Castanera R."/>
            <person name="Culley D."/>
            <person name="Daum C."/>
            <person name="Ezra D."/>
            <person name="Gonzalez J."/>
            <person name="Henrissat B."/>
            <person name="Kuo A."/>
            <person name="Liang C."/>
            <person name="Lipzen A."/>
            <person name="Lutzoni F."/>
            <person name="Magnuson J."/>
            <person name="Mondo S."/>
            <person name="Nolan M."/>
            <person name="Ohm R."/>
            <person name="Pangilinan J."/>
            <person name="Park H.-J."/>
            <person name="Ramirez L."/>
            <person name="Alfaro M."/>
            <person name="Sun H."/>
            <person name="Tritt A."/>
            <person name="Yoshinaga Y."/>
            <person name="Zwiers L.-H."/>
            <person name="Turgeon B."/>
            <person name="Goodwin S."/>
            <person name="Spatafora J."/>
            <person name="Crous P."/>
            <person name="Grigoriev I."/>
        </authorList>
    </citation>
    <scope>NUCLEOTIDE SEQUENCE</scope>
    <source>
        <strain evidence="3">CBS 119687</strain>
    </source>
</reference>
<feature type="transmembrane region" description="Helical" evidence="2">
    <location>
        <begin position="72"/>
        <end position="90"/>
    </location>
</feature>
<comment type="cofactor">
    <cofactor evidence="1">
        <name>heme</name>
        <dbReference type="ChEBI" id="CHEBI:30413"/>
    </cofactor>
</comment>
<evidence type="ECO:0000256" key="2">
    <source>
        <dbReference type="SAM" id="Phobius"/>
    </source>
</evidence>
<dbReference type="EMBL" id="ML977497">
    <property type="protein sequence ID" value="KAF2134736.1"/>
    <property type="molecule type" value="Genomic_DNA"/>
</dbReference>
<dbReference type="GO" id="GO:0020037">
    <property type="term" value="F:heme binding"/>
    <property type="evidence" value="ECO:0007669"/>
    <property type="project" value="InterPro"/>
</dbReference>
<evidence type="ECO:0000313" key="4">
    <source>
        <dbReference type="Proteomes" id="UP000799771"/>
    </source>
</evidence>
<keyword evidence="1" id="KW-0479">Metal-binding</keyword>
<dbReference type="SUPFAM" id="SSF48264">
    <property type="entry name" value="Cytochrome P450"/>
    <property type="match status" value="1"/>
</dbReference>
<dbReference type="Gene3D" id="1.10.630.10">
    <property type="entry name" value="Cytochrome P450"/>
    <property type="match status" value="1"/>
</dbReference>
<dbReference type="Proteomes" id="UP000799771">
    <property type="component" value="Unassembled WGS sequence"/>
</dbReference>